<evidence type="ECO:0000313" key="2">
    <source>
        <dbReference type="EMBL" id="ANE48781.1"/>
    </source>
</evidence>
<dbReference type="PATRIC" id="fig|1178515.4.peg.1446"/>
<protein>
    <submittedName>
        <fullName evidence="2">Uncharacterized protein</fullName>
    </submittedName>
</protein>
<keyword evidence="3" id="KW-1185">Reference proteome</keyword>
<keyword evidence="1" id="KW-0812">Transmembrane</keyword>
<organism evidence="2 3">
    <name type="scientific">Paenibacillus swuensis</name>
    <dbReference type="NCBI Taxonomy" id="1178515"/>
    <lineage>
        <taxon>Bacteria</taxon>
        <taxon>Bacillati</taxon>
        <taxon>Bacillota</taxon>
        <taxon>Bacilli</taxon>
        <taxon>Bacillales</taxon>
        <taxon>Paenibacillaceae</taxon>
        <taxon>Paenibacillus</taxon>
    </lineage>
</organism>
<gene>
    <name evidence="2" type="ORF">SY83_07240</name>
</gene>
<dbReference type="KEGG" id="pswu:SY83_07240"/>
<keyword evidence="1" id="KW-0472">Membrane</keyword>
<proteinExistence type="predicted"/>
<reference evidence="2 3" key="1">
    <citation type="submission" date="2015-01" db="EMBL/GenBank/DDBJ databases">
        <title>Paenibacillus swuensis/DY6/whole genome sequencing.</title>
        <authorList>
            <person name="Kim M.K."/>
            <person name="Srinivasan S."/>
            <person name="Lee J.-J."/>
        </authorList>
    </citation>
    <scope>NUCLEOTIDE SEQUENCE [LARGE SCALE GENOMIC DNA]</scope>
    <source>
        <strain evidence="2 3">DY6</strain>
    </source>
</reference>
<accession>A0A172TP01</accession>
<keyword evidence="1" id="KW-1133">Transmembrane helix</keyword>
<dbReference type="EMBL" id="CP011388">
    <property type="protein sequence ID" value="ANE48781.1"/>
    <property type="molecule type" value="Genomic_DNA"/>
</dbReference>
<name>A0A172TP01_9BACL</name>
<evidence type="ECO:0000256" key="1">
    <source>
        <dbReference type="SAM" id="Phobius"/>
    </source>
</evidence>
<dbReference type="AlphaFoldDB" id="A0A172TP01"/>
<dbReference type="Proteomes" id="UP000076927">
    <property type="component" value="Chromosome"/>
</dbReference>
<sequence length="83" mass="9249">MLWLSLRSRMWRTAFHGFAAVSAYVFGVLAALMLQEVISSHTVFMTTVHDILDNPLFLSSGAYLGVYAMHLMLRAAVQSAQKT</sequence>
<feature type="transmembrane region" description="Helical" evidence="1">
    <location>
        <begin position="12"/>
        <end position="34"/>
    </location>
</feature>
<evidence type="ECO:0000313" key="3">
    <source>
        <dbReference type="Proteomes" id="UP000076927"/>
    </source>
</evidence>
<feature type="transmembrane region" description="Helical" evidence="1">
    <location>
        <begin position="54"/>
        <end position="73"/>
    </location>
</feature>